<comment type="caution">
    <text evidence="6">The sequence shown here is derived from an EMBL/GenBank/DDBJ whole genome shotgun (WGS) entry which is preliminary data.</text>
</comment>
<dbReference type="PATRIC" id="fig|294.125.peg.774"/>
<dbReference type="CDD" id="cd00616">
    <property type="entry name" value="AHBA_syn"/>
    <property type="match status" value="1"/>
</dbReference>
<dbReference type="InterPro" id="IPR000653">
    <property type="entry name" value="DegT/StrS_aminotransferase"/>
</dbReference>
<dbReference type="InterPro" id="IPR015424">
    <property type="entry name" value="PyrdxlP-dep_Trfase"/>
</dbReference>
<evidence type="ECO:0000256" key="4">
    <source>
        <dbReference type="PIRSR" id="PIRSR000390-2"/>
    </source>
</evidence>
<reference evidence="6 7" key="1">
    <citation type="submission" date="2015-01" db="EMBL/GenBank/DDBJ databases">
        <title>Genome sequence of the beneficial rhizobacterium Pseudomonas fluorescens 2-79.</title>
        <authorList>
            <person name="Thuermer A."/>
            <person name="Daniel R."/>
        </authorList>
    </citation>
    <scope>NUCLEOTIDE SEQUENCE [LARGE SCALE GENOMIC DNA]</scope>
    <source>
        <strain evidence="6 7">2-79</strain>
    </source>
</reference>
<dbReference type="SUPFAM" id="SSF53383">
    <property type="entry name" value="PLP-dependent transferases"/>
    <property type="match status" value="1"/>
</dbReference>
<sequence>MPLLQAAFFCLHADESFTSDRLYSVAPCNHVLLSPLLLIAYRTDALFDMSQLPFLPFSKPTIDEATISAVGDVLRSGWITSGPKVQAFEAQLSEYFGGRPVRTFNSGTCTMEIALRIAGIGPGDEVITTPISWVATANVILEVGATPVFADIDPVTRNIDLAQVEAAITPRTKAIIPVYLAGLPLDMPMLYAMANKYNLRIVEDAAQALGSSWDGERIGATGDFVSFSFQANKNITSSEGGCLVLNNAEEARLAEKYRLQGVTRSGFDGLDVDVLGGKFNMTDIAAAIGLGQFAHIEKITAHRQNLARHYFKCFGSDFEEKYGAQLPPPDFENSNWHLFQLVLPERHDGLPARATFMEQMQAQGVGIGYHYPPIHLLSLYRAQGFKEGMYPVAERVGRLIVSLPMFTAMTEADVERAVAAVKAVLKAG</sequence>
<evidence type="ECO:0000256" key="3">
    <source>
        <dbReference type="PIRSR" id="PIRSR000390-1"/>
    </source>
</evidence>
<keyword evidence="1 4" id="KW-0663">Pyridoxal phosphate</keyword>
<dbReference type="PANTHER" id="PTHR30244">
    <property type="entry name" value="TRANSAMINASE"/>
    <property type="match status" value="1"/>
</dbReference>
<dbReference type="EMBL" id="JXCQ01000005">
    <property type="protein sequence ID" value="KIR23782.1"/>
    <property type="molecule type" value="Genomic_DNA"/>
</dbReference>
<dbReference type="InterPro" id="IPR015422">
    <property type="entry name" value="PyrdxlP-dep_Trfase_small"/>
</dbReference>
<evidence type="ECO:0000313" key="7">
    <source>
        <dbReference type="Proteomes" id="UP000032210"/>
    </source>
</evidence>
<name>A0A0D0RVY6_PSEFL</name>
<dbReference type="Pfam" id="PF01041">
    <property type="entry name" value="DegT_DnrJ_EryC1"/>
    <property type="match status" value="1"/>
</dbReference>
<accession>A0A0D0RVY6</accession>
<dbReference type="Proteomes" id="UP000032210">
    <property type="component" value="Unassembled WGS sequence"/>
</dbReference>
<evidence type="ECO:0000256" key="2">
    <source>
        <dbReference type="ARBA" id="ARBA00037999"/>
    </source>
</evidence>
<dbReference type="GO" id="GO:0099620">
    <property type="term" value="F:UDP-4-amino-4-deoxy-L-arabinose aminotransferase"/>
    <property type="evidence" value="ECO:0007669"/>
    <property type="project" value="UniProtKB-EC"/>
</dbReference>
<dbReference type="Gene3D" id="3.90.1150.10">
    <property type="entry name" value="Aspartate Aminotransferase, domain 1"/>
    <property type="match status" value="1"/>
</dbReference>
<keyword evidence="6" id="KW-0032">Aminotransferase</keyword>
<comment type="similarity">
    <text evidence="2 5">Belongs to the DegT/DnrJ/EryC1 family.</text>
</comment>
<dbReference type="GO" id="GO:0030170">
    <property type="term" value="F:pyridoxal phosphate binding"/>
    <property type="evidence" value="ECO:0007669"/>
    <property type="project" value="TreeGrafter"/>
</dbReference>
<dbReference type="Gene3D" id="3.40.640.10">
    <property type="entry name" value="Type I PLP-dependent aspartate aminotransferase-like (Major domain)"/>
    <property type="match status" value="1"/>
</dbReference>
<evidence type="ECO:0000256" key="1">
    <source>
        <dbReference type="ARBA" id="ARBA00022898"/>
    </source>
</evidence>
<dbReference type="EC" id="2.6.1.87" evidence="6"/>
<dbReference type="InterPro" id="IPR015421">
    <property type="entry name" value="PyrdxlP-dep_Trfase_major"/>
</dbReference>
<feature type="modified residue" description="N6-(pyridoxal phosphate)lysine" evidence="4">
    <location>
        <position position="233"/>
    </location>
</feature>
<keyword evidence="6" id="KW-0808">Transferase</keyword>
<proteinExistence type="inferred from homology"/>
<dbReference type="PIRSF" id="PIRSF000390">
    <property type="entry name" value="PLP_StrS"/>
    <property type="match status" value="1"/>
</dbReference>
<evidence type="ECO:0000313" key="6">
    <source>
        <dbReference type="EMBL" id="KIR23782.1"/>
    </source>
</evidence>
<gene>
    <name evidence="6" type="primary">arnB</name>
    <name evidence="6" type="ORF">PFLU3_07560</name>
</gene>
<dbReference type="AlphaFoldDB" id="A0A0D0RVY6"/>
<protein>
    <submittedName>
        <fullName evidence="6">ArnB protein</fullName>
        <ecNumber evidence="6">2.6.1.87</ecNumber>
    </submittedName>
</protein>
<dbReference type="GO" id="GO:0000271">
    <property type="term" value="P:polysaccharide biosynthetic process"/>
    <property type="evidence" value="ECO:0007669"/>
    <property type="project" value="TreeGrafter"/>
</dbReference>
<organism evidence="6 7">
    <name type="scientific">Pseudomonas fluorescens</name>
    <dbReference type="NCBI Taxonomy" id="294"/>
    <lineage>
        <taxon>Bacteria</taxon>
        <taxon>Pseudomonadati</taxon>
        <taxon>Pseudomonadota</taxon>
        <taxon>Gammaproteobacteria</taxon>
        <taxon>Pseudomonadales</taxon>
        <taxon>Pseudomonadaceae</taxon>
        <taxon>Pseudomonas</taxon>
    </lineage>
</organism>
<dbReference type="PANTHER" id="PTHR30244:SF34">
    <property type="entry name" value="DTDP-4-AMINO-4,6-DIDEOXYGALACTOSE TRANSAMINASE"/>
    <property type="match status" value="1"/>
</dbReference>
<feature type="active site" description="Proton acceptor" evidence="3">
    <location>
        <position position="233"/>
    </location>
</feature>
<evidence type="ECO:0000256" key="5">
    <source>
        <dbReference type="RuleBase" id="RU004508"/>
    </source>
</evidence>